<dbReference type="SUPFAM" id="SSF52096">
    <property type="entry name" value="ClpP/crotonase"/>
    <property type="match status" value="1"/>
</dbReference>
<evidence type="ECO:0000256" key="8">
    <source>
        <dbReference type="ARBA" id="ARBA00039903"/>
    </source>
</evidence>
<evidence type="ECO:0000256" key="11">
    <source>
        <dbReference type="ARBA" id="ARBA00047446"/>
    </source>
</evidence>
<reference evidence="14 15" key="1">
    <citation type="submission" date="2024-09" db="EMBL/GenBank/DDBJ databases">
        <authorList>
            <person name="Sun Q."/>
            <person name="Mori K."/>
        </authorList>
    </citation>
    <scope>NUCLEOTIDE SEQUENCE [LARGE SCALE GENOMIC DNA]</scope>
    <source>
        <strain evidence="14 15">NCAIM B.02529</strain>
    </source>
</reference>
<evidence type="ECO:0000313" key="14">
    <source>
        <dbReference type="EMBL" id="MFC0524030.1"/>
    </source>
</evidence>
<gene>
    <name evidence="14" type="ORF">ACFFGV_10705</name>
</gene>
<dbReference type="PROSITE" id="PS00166">
    <property type="entry name" value="ENOYL_COA_HYDRATASE"/>
    <property type="match status" value="1"/>
</dbReference>
<organism evidence="14 15">
    <name type="scientific">Pontibacillus salicampi</name>
    <dbReference type="NCBI Taxonomy" id="1449801"/>
    <lineage>
        <taxon>Bacteria</taxon>
        <taxon>Bacillati</taxon>
        <taxon>Bacillota</taxon>
        <taxon>Bacilli</taxon>
        <taxon>Bacillales</taxon>
        <taxon>Bacillaceae</taxon>
        <taxon>Pontibacillus</taxon>
    </lineage>
</organism>
<comment type="similarity">
    <text evidence="2 13">Belongs to the enoyl-CoA hydratase/isomerase family.</text>
</comment>
<evidence type="ECO:0000256" key="1">
    <source>
        <dbReference type="ARBA" id="ARBA00004514"/>
    </source>
</evidence>
<keyword evidence="15" id="KW-1185">Reference proteome</keyword>
<evidence type="ECO:0000256" key="6">
    <source>
        <dbReference type="ARBA" id="ARBA00036541"/>
    </source>
</evidence>
<sequence length="256" mass="28626">MFETIEYHIADEGYALISLNRVEARNAISFQMTEELKEALQQAREADIKCLVLTGNGTEAFCSGGDLNDFHWDMSDNEAFKALYSMKEVLYDLARFPVPTLAVLNGSALGGGCELATACDFRYGSPDGSYGFIQGQLGITAGFGGGSLLYRRLPSLIAYQMLVESEAYSATKCVSIGWMQDVFDPSDIKEEMKRLLEPFISKSVEQLKEFKQQYIRFEFPISLSADMDEEVRRCSTIWGNALHKEVVDSFLSEKNS</sequence>
<dbReference type="InterPro" id="IPR018376">
    <property type="entry name" value="Enoyl-CoA_hyd/isom_CS"/>
</dbReference>
<dbReference type="PANTHER" id="PTHR11941">
    <property type="entry name" value="ENOYL-COA HYDRATASE-RELATED"/>
    <property type="match status" value="1"/>
</dbReference>
<dbReference type="InterPro" id="IPR029045">
    <property type="entry name" value="ClpP/crotonase-like_dom_sf"/>
</dbReference>
<comment type="function">
    <text evidence="12">Decarboxylates ethylmalonyl-CoA, a potentially toxic metabolite, to form butyryl-CoA, suggesting it might be involved in metabolite proofreading. Acts preferentially on (S)-ethylmalonyl-CoA but also has some activity on the (R)-isomer. Also has methylmalonyl-CoA decarboxylase activity at lower level.</text>
</comment>
<comment type="catalytic activity">
    <reaction evidence="11">
        <text>(S)-methylmalonyl-CoA + H(+) = propanoyl-CoA + CO2</text>
        <dbReference type="Rhea" id="RHEA:61340"/>
        <dbReference type="ChEBI" id="CHEBI:15378"/>
        <dbReference type="ChEBI" id="CHEBI:16526"/>
        <dbReference type="ChEBI" id="CHEBI:57327"/>
        <dbReference type="ChEBI" id="CHEBI:57392"/>
        <dbReference type="EC" id="4.1.1.94"/>
    </reaction>
    <physiologicalReaction direction="left-to-right" evidence="11">
        <dbReference type="Rhea" id="RHEA:61341"/>
    </physiologicalReaction>
</comment>
<evidence type="ECO:0000256" key="2">
    <source>
        <dbReference type="ARBA" id="ARBA00005254"/>
    </source>
</evidence>
<evidence type="ECO:0000256" key="13">
    <source>
        <dbReference type="RuleBase" id="RU003707"/>
    </source>
</evidence>
<dbReference type="RefSeq" id="WP_377347583.1">
    <property type="nucleotide sequence ID" value="NZ_JBHLTP010000009.1"/>
</dbReference>
<comment type="catalytic activity">
    <reaction evidence="6">
        <text>(2R)-ethylmalonyl-CoA + H(+) = butanoyl-CoA + CO2</text>
        <dbReference type="Rhea" id="RHEA:59540"/>
        <dbReference type="ChEBI" id="CHEBI:15378"/>
        <dbReference type="ChEBI" id="CHEBI:16526"/>
        <dbReference type="ChEBI" id="CHEBI:57371"/>
        <dbReference type="ChEBI" id="CHEBI:85316"/>
        <dbReference type="EC" id="4.1.1.94"/>
    </reaction>
    <physiologicalReaction direction="left-to-right" evidence="6">
        <dbReference type="Rhea" id="RHEA:59541"/>
    </physiologicalReaction>
</comment>
<evidence type="ECO:0000256" key="7">
    <source>
        <dbReference type="ARBA" id="ARBA00038883"/>
    </source>
</evidence>
<dbReference type="Pfam" id="PF00378">
    <property type="entry name" value="ECH_1"/>
    <property type="match status" value="1"/>
</dbReference>
<dbReference type="InterPro" id="IPR001753">
    <property type="entry name" value="Enoyl-CoA_hydra/iso"/>
</dbReference>
<evidence type="ECO:0000256" key="10">
    <source>
        <dbReference type="ARBA" id="ARBA00042182"/>
    </source>
</evidence>
<protein>
    <recommendedName>
        <fullName evidence="8">Ethylmalonyl-CoA decarboxylase</fullName>
        <ecNumber evidence="7">4.1.1.94</ecNumber>
    </recommendedName>
    <alternativeName>
        <fullName evidence="10">Enoyl-CoA hydratase domain-containing protein 1</fullName>
    </alternativeName>
    <alternativeName>
        <fullName evidence="9">Methylmalonyl-CoA decarboxylase</fullName>
    </alternativeName>
</protein>
<evidence type="ECO:0000256" key="5">
    <source>
        <dbReference type="ARBA" id="ARBA00036343"/>
    </source>
</evidence>
<keyword evidence="4" id="KW-0456">Lyase</keyword>
<comment type="caution">
    <text evidence="14">The sequence shown here is derived from an EMBL/GenBank/DDBJ whole genome shotgun (WGS) entry which is preliminary data.</text>
</comment>
<evidence type="ECO:0000256" key="12">
    <source>
        <dbReference type="ARBA" id="ARBA00056546"/>
    </source>
</evidence>
<proteinExistence type="inferred from homology"/>
<evidence type="ECO:0000313" key="15">
    <source>
        <dbReference type="Proteomes" id="UP001589836"/>
    </source>
</evidence>
<keyword evidence="3" id="KW-0963">Cytoplasm</keyword>
<evidence type="ECO:0000256" key="4">
    <source>
        <dbReference type="ARBA" id="ARBA00023239"/>
    </source>
</evidence>
<evidence type="ECO:0000256" key="3">
    <source>
        <dbReference type="ARBA" id="ARBA00022490"/>
    </source>
</evidence>
<dbReference type="Gene3D" id="3.90.226.10">
    <property type="entry name" value="2-enoyl-CoA Hydratase, Chain A, domain 1"/>
    <property type="match status" value="1"/>
</dbReference>
<dbReference type="PANTHER" id="PTHR11941:SF27">
    <property type="entry name" value="ETHYLMALONYL-COA DECARBOXYLASE"/>
    <property type="match status" value="1"/>
</dbReference>
<dbReference type="EC" id="4.1.1.94" evidence="7"/>
<dbReference type="EMBL" id="JBHLTP010000009">
    <property type="protein sequence ID" value="MFC0524030.1"/>
    <property type="molecule type" value="Genomic_DNA"/>
</dbReference>
<evidence type="ECO:0000256" key="9">
    <source>
        <dbReference type="ARBA" id="ARBA00042052"/>
    </source>
</evidence>
<accession>A0ABV6LNP5</accession>
<dbReference type="Proteomes" id="UP001589836">
    <property type="component" value="Unassembled WGS sequence"/>
</dbReference>
<comment type="subcellular location">
    <subcellularLocation>
        <location evidence="1">Cytoplasm</location>
        <location evidence="1">Cytosol</location>
    </subcellularLocation>
</comment>
<name>A0ABV6LNP5_9BACI</name>
<dbReference type="CDD" id="cd06558">
    <property type="entry name" value="crotonase-like"/>
    <property type="match status" value="1"/>
</dbReference>
<comment type="catalytic activity">
    <reaction evidence="5">
        <text>(2S)-ethylmalonyl-CoA + H(+) = butanoyl-CoA + CO2</text>
        <dbReference type="Rhea" id="RHEA:32131"/>
        <dbReference type="ChEBI" id="CHEBI:15378"/>
        <dbReference type="ChEBI" id="CHEBI:16526"/>
        <dbReference type="ChEBI" id="CHEBI:57371"/>
        <dbReference type="ChEBI" id="CHEBI:60909"/>
        <dbReference type="EC" id="4.1.1.94"/>
    </reaction>
    <physiologicalReaction direction="left-to-right" evidence="5">
        <dbReference type="Rhea" id="RHEA:32132"/>
    </physiologicalReaction>
</comment>